<feature type="transmembrane region" description="Helical" evidence="7">
    <location>
        <begin position="224"/>
        <end position="247"/>
    </location>
</feature>
<organism evidence="9 10">
    <name type="scientific">Adlercreutzia faecimuris</name>
    <dbReference type="NCBI Taxonomy" id="2897341"/>
    <lineage>
        <taxon>Bacteria</taxon>
        <taxon>Bacillati</taxon>
        <taxon>Actinomycetota</taxon>
        <taxon>Coriobacteriia</taxon>
        <taxon>Eggerthellales</taxon>
        <taxon>Eggerthellaceae</taxon>
        <taxon>Adlercreutzia</taxon>
    </lineage>
</organism>
<keyword evidence="10" id="KW-1185">Reference proteome</keyword>
<feature type="transmembrane region" description="Helical" evidence="7">
    <location>
        <begin position="40"/>
        <end position="61"/>
    </location>
</feature>
<accession>A0ABS9WIU0</accession>
<reference evidence="9" key="1">
    <citation type="submission" date="2021-11" db="EMBL/GenBank/DDBJ databases">
        <title>A Novel Adlercreutzia Species, isolated from a Allomyrina dichotoma larva feces.</title>
        <authorList>
            <person name="Suh M.K."/>
        </authorList>
    </citation>
    <scope>NUCLEOTIDE SEQUENCE</scope>
    <source>
        <strain evidence="9">JBNU-10</strain>
    </source>
</reference>
<protein>
    <submittedName>
        <fullName evidence="9">DMT family transporter</fullName>
    </submittedName>
</protein>
<dbReference type="PANTHER" id="PTHR42920">
    <property type="entry name" value="OS03G0707200 PROTEIN-RELATED"/>
    <property type="match status" value="1"/>
</dbReference>
<feature type="domain" description="EamA" evidence="8">
    <location>
        <begin position="8"/>
        <end position="146"/>
    </location>
</feature>
<feature type="transmembrane region" description="Helical" evidence="7">
    <location>
        <begin position="73"/>
        <end position="95"/>
    </location>
</feature>
<feature type="transmembrane region" description="Helical" evidence="7">
    <location>
        <begin position="189"/>
        <end position="212"/>
    </location>
</feature>
<comment type="subcellular location">
    <subcellularLocation>
        <location evidence="1">Cell membrane</location>
        <topology evidence="1">Multi-pass membrane protein</topology>
    </subcellularLocation>
</comment>
<feature type="domain" description="EamA" evidence="8">
    <location>
        <begin position="160"/>
        <end position="299"/>
    </location>
</feature>
<keyword evidence="3" id="KW-1003">Cell membrane</keyword>
<dbReference type="PROSITE" id="PS51257">
    <property type="entry name" value="PROKAR_LIPOPROTEIN"/>
    <property type="match status" value="1"/>
</dbReference>
<evidence type="ECO:0000256" key="4">
    <source>
        <dbReference type="ARBA" id="ARBA00022692"/>
    </source>
</evidence>
<dbReference type="Proteomes" id="UP001430755">
    <property type="component" value="Unassembled WGS sequence"/>
</dbReference>
<feature type="transmembrane region" description="Helical" evidence="7">
    <location>
        <begin position="101"/>
        <end position="120"/>
    </location>
</feature>
<evidence type="ECO:0000256" key="1">
    <source>
        <dbReference type="ARBA" id="ARBA00004651"/>
    </source>
</evidence>
<dbReference type="InterPro" id="IPR037185">
    <property type="entry name" value="EmrE-like"/>
</dbReference>
<sequence>MTRLGYGRGLACALAGASLWGVSGACAQFLLDGYGVTPSLVTAARALIAAALFAVLLAARHRRAVAAILGDGAAVRAVCLFGVALFLSQITFAASVGATNAGTATVLQSLGIVIIMVVSCLRARALPRPREAAGLACALAATWLIATQGDPGALRLPADGLAWGLANAVAVAFYIMYPKRLYARFGSLPVVGCSMVASAAVAVALWLAGGLWGAPPALVPLDAAGIAVLAVGVGALGTFAAFGLYLVGVAAVGPVTGGLLGAVEPASATLLAALWLGTAVSPADAGGLVLMVAMIVLVSVAPPSAR</sequence>
<gene>
    <name evidence="9" type="ORF">LPT13_07360</name>
</gene>
<evidence type="ECO:0000256" key="7">
    <source>
        <dbReference type="SAM" id="Phobius"/>
    </source>
</evidence>
<proteinExistence type="inferred from homology"/>
<keyword evidence="5 7" id="KW-1133">Transmembrane helix</keyword>
<dbReference type="SUPFAM" id="SSF103481">
    <property type="entry name" value="Multidrug resistance efflux transporter EmrE"/>
    <property type="match status" value="1"/>
</dbReference>
<keyword evidence="4 7" id="KW-0812">Transmembrane</keyword>
<evidence type="ECO:0000256" key="3">
    <source>
        <dbReference type="ARBA" id="ARBA00022475"/>
    </source>
</evidence>
<feature type="transmembrane region" description="Helical" evidence="7">
    <location>
        <begin position="132"/>
        <end position="149"/>
    </location>
</feature>
<dbReference type="InterPro" id="IPR000620">
    <property type="entry name" value="EamA_dom"/>
</dbReference>
<evidence type="ECO:0000256" key="6">
    <source>
        <dbReference type="ARBA" id="ARBA00023136"/>
    </source>
</evidence>
<dbReference type="PANTHER" id="PTHR42920:SF5">
    <property type="entry name" value="EAMA DOMAIN-CONTAINING PROTEIN"/>
    <property type="match status" value="1"/>
</dbReference>
<dbReference type="Pfam" id="PF00892">
    <property type="entry name" value="EamA"/>
    <property type="match status" value="2"/>
</dbReference>
<dbReference type="EMBL" id="JAJMLW010000002">
    <property type="protein sequence ID" value="MCI2242167.1"/>
    <property type="molecule type" value="Genomic_DNA"/>
</dbReference>
<comment type="caution">
    <text evidence="9">The sequence shown here is derived from an EMBL/GenBank/DDBJ whole genome shotgun (WGS) entry which is preliminary data.</text>
</comment>
<evidence type="ECO:0000313" key="10">
    <source>
        <dbReference type="Proteomes" id="UP001430755"/>
    </source>
</evidence>
<evidence type="ECO:0000313" key="9">
    <source>
        <dbReference type="EMBL" id="MCI2242167.1"/>
    </source>
</evidence>
<evidence type="ECO:0000256" key="2">
    <source>
        <dbReference type="ARBA" id="ARBA00007362"/>
    </source>
</evidence>
<feature type="transmembrane region" description="Helical" evidence="7">
    <location>
        <begin position="285"/>
        <end position="305"/>
    </location>
</feature>
<evidence type="ECO:0000259" key="8">
    <source>
        <dbReference type="Pfam" id="PF00892"/>
    </source>
</evidence>
<dbReference type="RefSeq" id="WP_242165111.1">
    <property type="nucleotide sequence ID" value="NZ_JAJMLW010000002.1"/>
</dbReference>
<comment type="similarity">
    <text evidence="2">Belongs to the EamA transporter family.</text>
</comment>
<dbReference type="InterPro" id="IPR051258">
    <property type="entry name" value="Diverse_Substrate_Transporter"/>
</dbReference>
<keyword evidence="6 7" id="KW-0472">Membrane</keyword>
<evidence type="ECO:0000256" key="5">
    <source>
        <dbReference type="ARBA" id="ARBA00022989"/>
    </source>
</evidence>
<name>A0ABS9WIU0_9ACTN</name>
<feature type="transmembrane region" description="Helical" evidence="7">
    <location>
        <begin position="161"/>
        <end position="177"/>
    </location>
</feature>